<name>A0A811QCE8_9POAL</name>
<organism evidence="1 2">
    <name type="scientific">Miscanthus lutarioriparius</name>
    <dbReference type="NCBI Taxonomy" id="422564"/>
    <lineage>
        <taxon>Eukaryota</taxon>
        <taxon>Viridiplantae</taxon>
        <taxon>Streptophyta</taxon>
        <taxon>Embryophyta</taxon>
        <taxon>Tracheophyta</taxon>
        <taxon>Spermatophyta</taxon>
        <taxon>Magnoliopsida</taxon>
        <taxon>Liliopsida</taxon>
        <taxon>Poales</taxon>
        <taxon>Poaceae</taxon>
        <taxon>PACMAD clade</taxon>
        <taxon>Panicoideae</taxon>
        <taxon>Andropogonodae</taxon>
        <taxon>Andropogoneae</taxon>
        <taxon>Saccharinae</taxon>
        <taxon>Miscanthus</taxon>
    </lineage>
</organism>
<dbReference type="Proteomes" id="UP000604825">
    <property type="component" value="Unassembled WGS sequence"/>
</dbReference>
<comment type="caution">
    <text evidence="1">The sequence shown here is derived from an EMBL/GenBank/DDBJ whole genome shotgun (WGS) entry which is preliminary data.</text>
</comment>
<accession>A0A811QCE8</accession>
<proteinExistence type="predicted"/>
<evidence type="ECO:0000313" key="2">
    <source>
        <dbReference type="Proteomes" id="UP000604825"/>
    </source>
</evidence>
<evidence type="ECO:0000313" key="1">
    <source>
        <dbReference type="EMBL" id="CAD6256958.1"/>
    </source>
</evidence>
<dbReference type="EMBL" id="CAJGYO010000010">
    <property type="protein sequence ID" value="CAD6256958.1"/>
    <property type="molecule type" value="Genomic_DNA"/>
</dbReference>
<gene>
    <name evidence="1" type="ORF">NCGR_LOCUS40453</name>
</gene>
<keyword evidence="2" id="KW-1185">Reference proteome</keyword>
<reference evidence="1" key="1">
    <citation type="submission" date="2020-10" db="EMBL/GenBank/DDBJ databases">
        <authorList>
            <person name="Han B."/>
            <person name="Lu T."/>
            <person name="Zhao Q."/>
            <person name="Huang X."/>
            <person name="Zhao Y."/>
        </authorList>
    </citation>
    <scope>NUCLEOTIDE SEQUENCE</scope>
</reference>
<protein>
    <submittedName>
        <fullName evidence="1">Uncharacterized protein</fullName>
    </submittedName>
</protein>
<sequence>MCRLDNGSQKHKLRIQKFLPPGLGLIRVILMRQRTREGFLWGEAVRARPRRGLCFHFAVTGEGERGDGASHRLRGRQELEVVPLKGAMTNEVYQVWWATGGAKAGGAACQR</sequence>
<dbReference type="AlphaFoldDB" id="A0A811QCE8"/>